<keyword evidence="7 18" id="KW-0479">Metal-binding</keyword>
<dbReference type="Gene3D" id="3.30.43.10">
    <property type="entry name" value="Uridine Diphospho-n-acetylenolpyruvylglucosamine Reductase, domain 2"/>
    <property type="match status" value="1"/>
</dbReference>
<feature type="binding site" evidence="18">
    <location>
        <position position="169"/>
    </location>
    <ligand>
        <name>[2Fe-2S] cluster</name>
        <dbReference type="ChEBI" id="CHEBI:190135"/>
        <label>2</label>
    </ligand>
</feature>
<dbReference type="SUPFAM" id="SSF56003">
    <property type="entry name" value="Molybdenum cofactor-binding domain"/>
    <property type="match status" value="1"/>
</dbReference>
<feature type="binding site" evidence="17">
    <location>
        <position position="523"/>
    </location>
    <ligand>
        <name>FAD</name>
        <dbReference type="ChEBI" id="CHEBI:57692"/>
    </ligand>
</feature>
<comment type="catalytic activity">
    <reaction evidence="15">
        <text>hypoxanthine + NAD(+) + H2O = xanthine + NADH + H(+)</text>
        <dbReference type="Rhea" id="RHEA:24670"/>
        <dbReference type="ChEBI" id="CHEBI:15377"/>
        <dbReference type="ChEBI" id="CHEBI:15378"/>
        <dbReference type="ChEBI" id="CHEBI:17368"/>
        <dbReference type="ChEBI" id="CHEBI:17712"/>
        <dbReference type="ChEBI" id="CHEBI:57540"/>
        <dbReference type="ChEBI" id="CHEBI:57945"/>
        <dbReference type="EC" id="1.17.1.4"/>
    </reaction>
</comment>
<dbReference type="InterPro" id="IPR005107">
    <property type="entry name" value="CO_DH_flav_C"/>
</dbReference>
<evidence type="ECO:0000256" key="16">
    <source>
        <dbReference type="PIRSR" id="PIRSR000127-1"/>
    </source>
</evidence>
<name>A0A9P6W6P1_RHOMI</name>
<evidence type="ECO:0000256" key="2">
    <source>
        <dbReference type="ARBA" id="ARBA00006849"/>
    </source>
</evidence>
<dbReference type="SUPFAM" id="SSF55447">
    <property type="entry name" value="CO dehydrogenase flavoprotein C-terminal domain-like"/>
    <property type="match status" value="1"/>
</dbReference>
<dbReference type="GO" id="GO:0043546">
    <property type="term" value="F:molybdopterin cofactor binding"/>
    <property type="evidence" value="ECO:0007669"/>
    <property type="project" value="InterPro"/>
</dbReference>
<dbReference type="FunFam" id="3.30.43.10:FF:000001">
    <property type="entry name" value="Xanthine dehydrogenase/oxidase"/>
    <property type="match status" value="1"/>
</dbReference>
<dbReference type="InterPro" id="IPR000674">
    <property type="entry name" value="Ald_Oxase/Xan_DH_a/b"/>
</dbReference>
<feature type="binding site" evidence="17">
    <location>
        <begin position="434"/>
        <end position="441"/>
    </location>
    <ligand>
        <name>FAD</name>
        <dbReference type="ChEBI" id="CHEBI:57692"/>
    </ligand>
</feature>
<dbReference type="InterPro" id="IPR001041">
    <property type="entry name" value="2Fe-2S_ferredoxin-type"/>
</dbReference>
<feature type="binding site" evidence="18">
    <location>
        <position position="66"/>
    </location>
    <ligand>
        <name>[2Fe-2S] cluster</name>
        <dbReference type="ChEBI" id="CHEBI:190135"/>
        <label>1</label>
    </ligand>
</feature>
<evidence type="ECO:0000256" key="13">
    <source>
        <dbReference type="ARBA" id="ARBA00034078"/>
    </source>
</evidence>
<dbReference type="InterPro" id="IPR036683">
    <property type="entry name" value="CO_DH_flav_C_dom_sf"/>
</dbReference>
<evidence type="ECO:0000256" key="9">
    <source>
        <dbReference type="ARBA" id="ARBA00023002"/>
    </source>
</evidence>
<dbReference type="Gene3D" id="3.90.1170.50">
    <property type="entry name" value="Aldehyde oxidase/xanthine dehydrogenase, a/b hammerhead"/>
    <property type="match status" value="1"/>
</dbReference>
<dbReference type="Pfam" id="PF00941">
    <property type="entry name" value="FAD_binding_5"/>
    <property type="match status" value="1"/>
</dbReference>
<protein>
    <recommendedName>
        <fullName evidence="3">xanthine dehydrogenase</fullName>
        <ecNumber evidence="3">1.17.1.4</ecNumber>
    </recommendedName>
</protein>
<feature type="binding site" evidence="18">
    <location>
        <position position="962"/>
    </location>
    <ligand>
        <name>Mo-molybdopterin</name>
        <dbReference type="ChEBI" id="CHEBI:71302"/>
    </ligand>
    <ligandPart>
        <name>Mo</name>
        <dbReference type="ChEBI" id="CHEBI:28685"/>
    </ligandPart>
</feature>
<gene>
    <name evidence="22" type="ORF">C6P46_006814</name>
</gene>
<keyword evidence="11 18" id="KW-0411">Iron-sulfur</keyword>
<evidence type="ECO:0000313" key="22">
    <source>
        <dbReference type="EMBL" id="KAG0665367.1"/>
    </source>
</evidence>
<dbReference type="PROSITE" id="PS00559">
    <property type="entry name" value="MOLYBDOPTERIN_EUK"/>
    <property type="match status" value="1"/>
</dbReference>
<dbReference type="SMART" id="SM01092">
    <property type="entry name" value="CO_deh_flav_C"/>
    <property type="match status" value="1"/>
</dbReference>
<dbReference type="InterPro" id="IPR016166">
    <property type="entry name" value="FAD-bd_PCMH"/>
</dbReference>
<dbReference type="GO" id="GO:0006145">
    <property type="term" value="P:purine nucleobase catabolic process"/>
    <property type="evidence" value="ECO:0007669"/>
    <property type="project" value="UniProtKB-ARBA"/>
</dbReference>
<dbReference type="SMART" id="SM01008">
    <property type="entry name" value="Ald_Xan_dh_C"/>
    <property type="match status" value="1"/>
</dbReference>
<dbReference type="InterPro" id="IPR012675">
    <property type="entry name" value="Beta-grasp_dom_sf"/>
</dbReference>
<feature type="binding site" evidence="17">
    <location>
        <position position="997"/>
    </location>
    <ligand>
        <name>substrate</name>
    </ligand>
</feature>
<evidence type="ECO:0000256" key="1">
    <source>
        <dbReference type="ARBA" id="ARBA00001974"/>
    </source>
</evidence>
<dbReference type="InterPro" id="IPR036318">
    <property type="entry name" value="FAD-bd_PCMH-like_sf"/>
</dbReference>
<evidence type="ECO:0000313" key="23">
    <source>
        <dbReference type="Proteomes" id="UP000777482"/>
    </source>
</evidence>
<organism evidence="22 23">
    <name type="scientific">Rhodotorula mucilaginosa</name>
    <name type="common">Yeast</name>
    <name type="synonym">Rhodotorula rubra</name>
    <dbReference type="NCBI Taxonomy" id="5537"/>
    <lineage>
        <taxon>Eukaryota</taxon>
        <taxon>Fungi</taxon>
        <taxon>Dikarya</taxon>
        <taxon>Basidiomycota</taxon>
        <taxon>Pucciniomycotina</taxon>
        <taxon>Microbotryomycetes</taxon>
        <taxon>Sporidiobolales</taxon>
        <taxon>Sporidiobolaceae</taxon>
        <taxon>Rhodotorula</taxon>
    </lineage>
</organism>
<evidence type="ECO:0000256" key="15">
    <source>
        <dbReference type="ARBA" id="ARBA00049517"/>
    </source>
</evidence>
<dbReference type="SUPFAM" id="SSF56176">
    <property type="entry name" value="FAD-binding/transporter-associated domain-like"/>
    <property type="match status" value="1"/>
</dbReference>
<dbReference type="PANTHER" id="PTHR45444">
    <property type="entry name" value="XANTHINE DEHYDROGENASE"/>
    <property type="match status" value="1"/>
</dbReference>
<feature type="domain" description="2Fe-2S ferredoxin-type" evidence="20">
    <location>
        <begin position="17"/>
        <end position="106"/>
    </location>
</feature>
<dbReference type="Pfam" id="PF20256">
    <property type="entry name" value="MoCoBD_2"/>
    <property type="match status" value="1"/>
</dbReference>
<evidence type="ECO:0000256" key="14">
    <source>
        <dbReference type="ARBA" id="ARBA00049017"/>
    </source>
</evidence>
<evidence type="ECO:0000256" key="10">
    <source>
        <dbReference type="ARBA" id="ARBA00023004"/>
    </source>
</evidence>
<evidence type="ECO:0000256" key="6">
    <source>
        <dbReference type="ARBA" id="ARBA00022714"/>
    </source>
</evidence>
<dbReference type="InterPro" id="IPR016169">
    <property type="entry name" value="FAD-bd_PCMH_sub2"/>
</dbReference>
<feature type="binding site" evidence="18">
    <location>
        <position position="1107"/>
    </location>
    <ligand>
        <name>Mo-molybdopterin</name>
        <dbReference type="ChEBI" id="CHEBI:71302"/>
    </ligand>
    <ligandPart>
        <name>Mo</name>
        <dbReference type="ChEBI" id="CHEBI:28685"/>
    </ligandPart>
</feature>
<keyword evidence="6 18" id="KW-0001">2Fe-2S</keyword>
<dbReference type="InterPro" id="IPR022407">
    <property type="entry name" value="OxRdtase_Mopterin_BS"/>
</dbReference>
<keyword evidence="8 17" id="KW-0274">FAD</keyword>
<evidence type="ECO:0000256" key="19">
    <source>
        <dbReference type="SAM" id="MobiDB-lite"/>
    </source>
</evidence>
<evidence type="ECO:0000256" key="8">
    <source>
        <dbReference type="ARBA" id="ARBA00022827"/>
    </source>
</evidence>
<feature type="binding site" evidence="18">
    <location>
        <position position="127"/>
    </location>
    <ligand>
        <name>[2Fe-2S] cluster</name>
        <dbReference type="ChEBI" id="CHEBI:190135"/>
        <label>2</label>
    </ligand>
</feature>
<keyword evidence="10 18" id="KW-0408">Iron</keyword>
<dbReference type="InterPro" id="IPR002346">
    <property type="entry name" value="Mopterin_DH_FAD-bd"/>
</dbReference>
<feature type="binding site" evidence="18">
    <location>
        <position position="1274"/>
    </location>
    <ligand>
        <name>Mo-molybdopterin</name>
        <dbReference type="ChEBI" id="CHEBI:71302"/>
    </ligand>
    <ligandPart>
        <name>Mo</name>
        <dbReference type="ChEBI" id="CHEBI:28685"/>
    </ligandPart>
</feature>
<feature type="binding site" evidence="17">
    <location>
        <begin position="533"/>
        <end position="537"/>
    </location>
    <ligand>
        <name>FAD</name>
        <dbReference type="ChEBI" id="CHEBI:57692"/>
    </ligand>
</feature>
<proteinExistence type="inferred from homology"/>
<feature type="binding site" evidence="18">
    <location>
        <position position="88"/>
    </location>
    <ligand>
        <name>[2Fe-2S] cluster</name>
        <dbReference type="ChEBI" id="CHEBI:190135"/>
        <label>1</label>
    </ligand>
</feature>
<accession>A0A9P6W6P1</accession>
<dbReference type="FunFam" id="3.30.465.10:FF:000004">
    <property type="entry name" value="Xanthine dehydrogenase/oxidase"/>
    <property type="match status" value="1"/>
</dbReference>
<dbReference type="PROSITE" id="PS00197">
    <property type="entry name" value="2FE2S_FER_1"/>
    <property type="match status" value="1"/>
</dbReference>
<keyword evidence="9" id="KW-0560">Oxidoreductase</keyword>
<dbReference type="InterPro" id="IPR036856">
    <property type="entry name" value="Ald_Oxase/Xan_DH_a/b_sf"/>
</dbReference>
<keyword evidence="12" id="KW-0520">NAD</keyword>
<feature type="compositionally biased region" description="Low complexity" evidence="19">
    <location>
        <begin position="327"/>
        <end position="336"/>
    </location>
</feature>
<evidence type="ECO:0000259" key="20">
    <source>
        <dbReference type="PROSITE" id="PS51085"/>
    </source>
</evidence>
<comment type="cofactor">
    <cofactor evidence="18">
        <name>[2Fe-2S] cluster</name>
        <dbReference type="ChEBI" id="CHEBI:190135"/>
    </cofactor>
    <text evidence="18">Binds 2 [2Fe-2S] clusters.</text>
</comment>
<dbReference type="GO" id="GO:0005506">
    <property type="term" value="F:iron ion binding"/>
    <property type="evidence" value="ECO:0007669"/>
    <property type="project" value="InterPro"/>
</dbReference>
<dbReference type="PIRSF" id="PIRSF000127">
    <property type="entry name" value="Xanthine_DH"/>
    <property type="match status" value="1"/>
</dbReference>
<comment type="cofactor">
    <cofactor evidence="13">
        <name>[2Fe-2S] cluster</name>
        <dbReference type="ChEBI" id="CHEBI:190135"/>
    </cofactor>
</comment>
<comment type="cofactor">
    <cofactor evidence="18">
        <name>Mo-molybdopterin</name>
        <dbReference type="ChEBI" id="CHEBI:71302"/>
    </cofactor>
    <text evidence="18">Binds 1 Mo-molybdopterin (Mo-MPT) cofactor per subunit.</text>
</comment>
<feature type="region of interest" description="Disordered" evidence="19">
    <location>
        <begin position="360"/>
        <end position="379"/>
    </location>
</feature>
<feature type="active site" description="Proton acceptor" evidence="16">
    <location>
        <position position="1461"/>
    </location>
</feature>
<evidence type="ECO:0000256" key="4">
    <source>
        <dbReference type="ARBA" id="ARBA00022505"/>
    </source>
</evidence>
<dbReference type="PROSITE" id="PS51085">
    <property type="entry name" value="2FE2S_FER_2"/>
    <property type="match status" value="1"/>
</dbReference>
<evidence type="ECO:0000259" key="21">
    <source>
        <dbReference type="PROSITE" id="PS51387"/>
    </source>
</evidence>
<dbReference type="OrthoDB" id="8300278at2759"/>
<evidence type="ECO:0000256" key="17">
    <source>
        <dbReference type="PIRSR" id="PIRSR000127-2"/>
    </source>
</evidence>
<dbReference type="SUPFAM" id="SSF54292">
    <property type="entry name" value="2Fe-2S ferredoxin-like"/>
    <property type="match status" value="1"/>
</dbReference>
<feature type="binding site" evidence="18">
    <location>
        <position position="63"/>
    </location>
    <ligand>
        <name>[2Fe-2S] cluster</name>
        <dbReference type="ChEBI" id="CHEBI:190135"/>
        <label>1</label>
    </ligand>
</feature>
<dbReference type="Pfam" id="PF02738">
    <property type="entry name" value="MoCoBD_1"/>
    <property type="match status" value="1"/>
</dbReference>
<reference evidence="22 23" key="1">
    <citation type="submission" date="2020-11" db="EMBL/GenBank/DDBJ databases">
        <title>Kefir isolates.</title>
        <authorList>
            <person name="Marcisauskas S."/>
            <person name="Kim Y."/>
            <person name="Blasche S."/>
        </authorList>
    </citation>
    <scope>NUCLEOTIDE SEQUENCE [LARGE SCALE GENOMIC DNA]</scope>
    <source>
        <strain evidence="22 23">KR</strain>
    </source>
</reference>
<dbReference type="Gene3D" id="3.30.465.10">
    <property type="match status" value="1"/>
</dbReference>
<dbReference type="FunFam" id="3.30.365.10:FF:000002">
    <property type="entry name" value="Xanthine dehydrogenase oxidase"/>
    <property type="match status" value="1"/>
</dbReference>
<dbReference type="Pfam" id="PF01799">
    <property type="entry name" value="Fer2_2"/>
    <property type="match status" value="1"/>
</dbReference>
<dbReference type="InterPro" id="IPR036884">
    <property type="entry name" value="2Fe-2S-bd_dom_sf"/>
</dbReference>
<feature type="binding site" evidence="17">
    <location>
        <position position="1109"/>
    </location>
    <ligand>
        <name>substrate</name>
    </ligand>
</feature>
<comment type="similarity">
    <text evidence="2">Belongs to the xanthine dehydrogenase family.</text>
</comment>
<feature type="binding site" evidence="18">
    <location>
        <position position="993"/>
    </location>
    <ligand>
        <name>Mo-molybdopterin</name>
        <dbReference type="ChEBI" id="CHEBI:71302"/>
    </ligand>
    <ligandPart>
        <name>Mo</name>
        <dbReference type="ChEBI" id="CHEBI:28685"/>
    </ligandPart>
</feature>
<dbReference type="InterPro" id="IPR008274">
    <property type="entry name" value="AldOxase/xan_DH_MoCoBD1"/>
</dbReference>
<feature type="binding site" evidence="17">
    <location>
        <position position="1075"/>
    </location>
    <ligand>
        <name>substrate</name>
    </ligand>
</feature>
<dbReference type="Proteomes" id="UP000777482">
    <property type="component" value="Unassembled WGS sequence"/>
</dbReference>
<dbReference type="Gene3D" id="3.30.390.50">
    <property type="entry name" value="CO dehydrogenase flavoprotein, C-terminal domain"/>
    <property type="match status" value="1"/>
</dbReference>
<dbReference type="FunFam" id="3.10.20.30:FF:000015">
    <property type="entry name" value="Aldehyde oxidase 1"/>
    <property type="match status" value="1"/>
</dbReference>
<feature type="binding site" evidence="17">
    <location>
        <position position="546"/>
    </location>
    <ligand>
        <name>FAD</name>
        <dbReference type="ChEBI" id="CHEBI:57692"/>
    </ligand>
</feature>
<dbReference type="InterPro" id="IPR016208">
    <property type="entry name" value="Ald_Oxase/xanthine_DH-like"/>
</dbReference>
<dbReference type="InterPro" id="IPR006058">
    <property type="entry name" value="2Fe2S_fd_BS"/>
</dbReference>
<dbReference type="PANTHER" id="PTHR45444:SF3">
    <property type="entry name" value="XANTHINE DEHYDROGENASE"/>
    <property type="match status" value="1"/>
</dbReference>
<evidence type="ECO:0000256" key="7">
    <source>
        <dbReference type="ARBA" id="ARBA00022723"/>
    </source>
</evidence>
<dbReference type="PROSITE" id="PS51387">
    <property type="entry name" value="FAD_PCMH"/>
    <property type="match status" value="1"/>
</dbReference>
<comment type="catalytic activity">
    <reaction evidence="14">
        <text>xanthine + NAD(+) + H2O = urate + NADH + H(+)</text>
        <dbReference type="Rhea" id="RHEA:16669"/>
        <dbReference type="ChEBI" id="CHEBI:15377"/>
        <dbReference type="ChEBI" id="CHEBI:15378"/>
        <dbReference type="ChEBI" id="CHEBI:17712"/>
        <dbReference type="ChEBI" id="CHEBI:17775"/>
        <dbReference type="ChEBI" id="CHEBI:57540"/>
        <dbReference type="ChEBI" id="CHEBI:57945"/>
        <dbReference type="EC" id="1.17.1.4"/>
    </reaction>
</comment>
<feature type="binding site" evidence="17">
    <location>
        <position position="619"/>
    </location>
    <ligand>
        <name>FAD</name>
        <dbReference type="ChEBI" id="CHEBI:57692"/>
    </ligand>
</feature>
<dbReference type="InterPro" id="IPR046867">
    <property type="entry name" value="AldOxase/xan_DH_MoCoBD2"/>
</dbReference>
<feature type="region of interest" description="Disordered" evidence="19">
    <location>
        <begin position="195"/>
        <end position="257"/>
    </location>
</feature>
<feature type="binding site" evidence="18">
    <location>
        <position position="58"/>
    </location>
    <ligand>
        <name>[2Fe-2S] cluster</name>
        <dbReference type="ChEBI" id="CHEBI:190135"/>
        <label>1</label>
    </ligand>
</feature>
<dbReference type="SUPFAM" id="SSF54665">
    <property type="entry name" value="CO dehydrogenase molybdoprotein N-domain-like"/>
    <property type="match status" value="1"/>
</dbReference>
<feature type="binding site" evidence="18">
    <location>
        <position position="130"/>
    </location>
    <ligand>
        <name>[2Fe-2S] cluster</name>
        <dbReference type="ChEBI" id="CHEBI:190135"/>
        <label>2</label>
    </ligand>
</feature>
<comment type="caution">
    <text evidence="22">The sequence shown here is derived from an EMBL/GenBank/DDBJ whole genome shotgun (WGS) entry which is preliminary data.</text>
</comment>
<dbReference type="Gene3D" id="3.10.20.30">
    <property type="match status" value="1"/>
</dbReference>
<evidence type="ECO:0000256" key="12">
    <source>
        <dbReference type="ARBA" id="ARBA00023027"/>
    </source>
</evidence>
<feature type="region of interest" description="Disordered" evidence="19">
    <location>
        <begin position="301"/>
        <end position="336"/>
    </location>
</feature>
<dbReference type="FunFam" id="3.30.365.10:FF:000003">
    <property type="entry name" value="Aldehyde oxidase 1"/>
    <property type="match status" value="1"/>
</dbReference>
<feature type="domain" description="FAD-binding PCMH-type" evidence="21">
    <location>
        <begin position="406"/>
        <end position="600"/>
    </location>
</feature>
<evidence type="ECO:0000256" key="3">
    <source>
        <dbReference type="ARBA" id="ARBA00013123"/>
    </source>
</evidence>
<feature type="compositionally biased region" description="Low complexity" evidence="19">
    <location>
        <begin position="211"/>
        <end position="253"/>
    </location>
</feature>
<dbReference type="InterPro" id="IPR036010">
    <property type="entry name" value="2Fe-2S_ferredoxin-like_sf"/>
</dbReference>
<dbReference type="Pfam" id="PF00111">
    <property type="entry name" value="Fer2"/>
    <property type="match status" value="1"/>
</dbReference>
<dbReference type="Pfam" id="PF01315">
    <property type="entry name" value="Ald_Xan_dh_C"/>
    <property type="match status" value="1"/>
</dbReference>
<evidence type="ECO:0000256" key="11">
    <source>
        <dbReference type="ARBA" id="ARBA00023014"/>
    </source>
</evidence>
<evidence type="ECO:0000256" key="18">
    <source>
        <dbReference type="PIRSR" id="PIRSR000127-3"/>
    </source>
</evidence>
<dbReference type="GO" id="GO:0004854">
    <property type="term" value="F:xanthine dehydrogenase activity"/>
    <property type="evidence" value="ECO:0007669"/>
    <property type="project" value="UniProtKB-EC"/>
</dbReference>
<dbReference type="Pfam" id="PF03450">
    <property type="entry name" value="CO_deh_flav_C"/>
    <property type="match status" value="1"/>
</dbReference>
<dbReference type="InterPro" id="IPR037165">
    <property type="entry name" value="AldOxase/xan_DH_Mopterin-bd_sf"/>
</dbReference>
<dbReference type="Gene3D" id="3.30.365.10">
    <property type="entry name" value="Aldehyde oxidase/xanthine dehydrogenase, molybdopterin binding domain"/>
    <property type="match status" value="4"/>
</dbReference>
<dbReference type="EMBL" id="PUHQ01000009">
    <property type="protein sequence ID" value="KAG0665367.1"/>
    <property type="molecule type" value="Genomic_DNA"/>
</dbReference>
<dbReference type="EC" id="1.17.1.4" evidence="3"/>
<comment type="cofactor">
    <cofactor evidence="1 17">
        <name>FAD</name>
        <dbReference type="ChEBI" id="CHEBI:57692"/>
    </cofactor>
</comment>
<keyword evidence="5" id="KW-0285">Flavoprotein</keyword>
<feature type="binding site" evidence="17">
    <location>
        <position position="590"/>
    </location>
    <ligand>
        <name>FAD</name>
        <dbReference type="ChEBI" id="CHEBI:57692"/>
    </ligand>
</feature>
<evidence type="ECO:0000256" key="5">
    <source>
        <dbReference type="ARBA" id="ARBA00022630"/>
    </source>
</evidence>
<dbReference type="FunFam" id="3.90.1170.50:FF:000001">
    <property type="entry name" value="Aldehyde oxidase 1"/>
    <property type="match status" value="1"/>
</dbReference>
<dbReference type="Gene3D" id="1.10.150.120">
    <property type="entry name" value="[2Fe-2S]-binding domain"/>
    <property type="match status" value="1"/>
</dbReference>
<dbReference type="InterPro" id="IPR002888">
    <property type="entry name" value="2Fe-2S-bd"/>
</dbReference>
<dbReference type="GO" id="GO:0071949">
    <property type="term" value="F:FAD binding"/>
    <property type="evidence" value="ECO:0007669"/>
    <property type="project" value="InterPro"/>
</dbReference>
<keyword evidence="4 18" id="KW-0500">Molybdenum</keyword>
<dbReference type="InterPro" id="IPR016167">
    <property type="entry name" value="FAD-bd_PCMH_sub1"/>
</dbReference>
<dbReference type="GO" id="GO:0051537">
    <property type="term" value="F:2 iron, 2 sulfur cluster binding"/>
    <property type="evidence" value="ECO:0007669"/>
    <property type="project" value="UniProtKB-KW"/>
</dbReference>
<dbReference type="SUPFAM" id="SSF47741">
    <property type="entry name" value="CO dehydrogenase ISP C-domain like"/>
    <property type="match status" value="1"/>
</dbReference>
<feature type="binding site" evidence="18">
    <location>
        <position position="167"/>
    </location>
    <ligand>
        <name>[2Fe-2S] cluster</name>
        <dbReference type="ChEBI" id="CHEBI:190135"/>
        <label>2</label>
    </ligand>
</feature>
<keyword evidence="23" id="KW-1185">Reference proteome</keyword>
<sequence>MPAVPSPTAAFDEIASSLLTFYLNGTRVQLDASTVDPEASLLSFIRSQPGLTGTKLGCGEGGCGACTVVIQSVHPRTGEMQHLAINACLAPLLSVEGKHVITVEGIGSSDNPHPLQERLWKLNGSQCGFCTPGIVMSIYALLRNAAYKGQLTVEDVELEGALDGNLCRCTGYAPIFMAVKSFCGDYLAPAKALNGSSSSNGTTDVPKALSGTAAPNGATNGTTNGTATPALSSGSSSSSSSSSTSPPSTPNGSEGDFVVPFNYDAAGLDKADTTCKSACCGKADGSAEMVSTDVSLPVPSKVDASVPPIDSVAGGTGRTAPIDPADQSPQASSVVQQAKSTCEPVKKGCGRSDCCQLGGSGAGGEKKESTKPTHSFPQFDFKPYQPATELIFPPGLRKHALKPLKFGSELRNWYRPVTLEQVVQLKKAIPDAKLVGGSSEVAIEVGIKGSHYPACIYISDVPELAQVSLPETASPGSSQSPFLEFGANLTLSDLERVVRDLIASLSKEQTGVFRAIRDQLRYFAGRQIRNAASTGGNIATASPISDLNPVWVACGAQVKGISPTQGEFTLDMDDFFVGYRKTRLPDDAVLVSVVVPLSGDIEAPTSTDATKRVVVRAYKQARRRDDDIAIVTGCGWARVDSQSKTIEAFRFALGGMAAFTVLAPKTADFLVGKSVNSQTLDAALDVLGQEFDLPYSVPGGMPSYRRTLVLSFFFKFFVEMAKKAGVVLDGVGEKDAAEATEIIHRGISSSTRDNSDPYAQTVLGTQVPHVSGLKHTTGEAIYLDDMPNFANEGYLSLVLSTKSHAKILSVDIEEALEMEGVLTYVDWRDLPSEKANAWGTAAIDEFFFAKDEVTCHGQIIGAIVAKTKLQAQRAARKVKVEYEDLPLILTIEEALEADSFHVMYDRRIACGKPTKEALAESENTLSGMLRLGGQEHFYLETMAALAVPKLESGEMECFSSTQDPSGTQRWVAQATGVPRNRIVAKSKRLGGGFGGKESRTAMIAVACAVAAKKLRRPVRCMLERHEDIKTSGQRHPFLVNWRVGFTNEGKLTALDADLYANGGYSLDISGGVVDRALAHAENAYYIPNVDVRGKICKTHTVSNTAYRGFGGPQGMLIAETYIEAIATHLNLDIDHVRAINLFKEGQLTPYHQAVVDWHVPRLLEDCKRDSEYEVRKKAVEQYNKEHRWRKRGIALVPTKFGLAFGVKAMNQGAALVSILLDGSVLVAHGGTEMGQGLYTKCLQIAAEELRVPLEAVFTSETATNTVPNTVPTAASAGSDLNGYAILNACRELNSRLAPFRKELGEEAPMAALAGAAWGARVSLSTTGHYATPNLGYVWNCQERTGDLFHYYTQGVAATEVELDLLTGDHTVLRTDIKMDVGRSINPAIDYGQIEGAFVQGYGWSTMEESLWLRNGAIFTTGPGAYKIPGFADTPQVFNVSLLRDAEWPNLGSVHSSKGVGEPPFFLGCSVALALRHALKSARLDAGIPLSDVQEFRFPLTSERLRMAVGDDLAKRAEVKQKEGEAGFFVYI</sequence>